<feature type="compositionally biased region" description="Basic and acidic residues" evidence="1">
    <location>
        <begin position="56"/>
        <end position="87"/>
    </location>
</feature>
<dbReference type="RefSeq" id="WP_109984421.1">
    <property type="nucleotide sequence ID" value="NZ_QGTD01000008.1"/>
</dbReference>
<protein>
    <recommendedName>
        <fullName evidence="4">RNA polymerase subunit sigma</fullName>
    </recommendedName>
</protein>
<proteinExistence type="predicted"/>
<sequence length="101" mass="12038">MSWKSVEMQVALPRTQDAGKIQEHLKQQGRLGQEQLAQSQVLEEIRKRQRVIKQQESEKLRLKNNQKEKGHHDNERSPFTEEEKEANQQHPYLGKRIDIKR</sequence>
<organism evidence="2 3">
    <name type="scientific">Gracilibacillus dipsosauri</name>
    <dbReference type="NCBI Taxonomy" id="178340"/>
    <lineage>
        <taxon>Bacteria</taxon>
        <taxon>Bacillati</taxon>
        <taxon>Bacillota</taxon>
        <taxon>Bacilli</taxon>
        <taxon>Bacillales</taxon>
        <taxon>Bacillaceae</taxon>
        <taxon>Gracilibacillus</taxon>
    </lineage>
</organism>
<reference evidence="2 3" key="1">
    <citation type="submission" date="2018-05" db="EMBL/GenBank/DDBJ databases">
        <title>Genomic analysis of Gracilibacillus dipsosauri DD1 reveals novel features of a salt-tolerant amylase.</title>
        <authorList>
            <person name="Deutch C.E."/>
            <person name="Yang S."/>
        </authorList>
    </citation>
    <scope>NUCLEOTIDE SEQUENCE [LARGE SCALE GENOMIC DNA]</scope>
    <source>
        <strain evidence="2 3">DD1</strain>
    </source>
</reference>
<keyword evidence="3" id="KW-1185">Reference proteome</keyword>
<comment type="caution">
    <text evidence="2">The sequence shown here is derived from an EMBL/GenBank/DDBJ whole genome shotgun (WGS) entry which is preliminary data.</text>
</comment>
<evidence type="ECO:0000313" key="2">
    <source>
        <dbReference type="EMBL" id="PWU68847.1"/>
    </source>
</evidence>
<dbReference type="Proteomes" id="UP000245624">
    <property type="component" value="Unassembled WGS sequence"/>
</dbReference>
<dbReference type="EMBL" id="QGTD01000008">
    <property type="protein sequence ID" value="PWU68847.1"/>
    <property type="molecule type" value="Genomic_DNA"/>
</dbReference>
<gene>
    <name evidence="2" type="ORF">DLJ74_10540</name>
</gene>
<accession>A0A317KZA4</accession>
<dbReference type="OrthoDB" id="2476294at2"/>
<evidence type="ECO:0000256" key="1">
    <source>
        <dbReference type="SAM" id="MobiDB-lite"/>
    </source>
</evidence>
<feature type="region of interest" description="Disordered" evidence="1">
    <location>
        <begin position="56"/>
        <end position="101"/>
    </location>
</feature>
<name>A0A317KZA4_9BACI</name>
<evidence type="ECO:0000313" key="3">
    <source>
        <dbReference type="Proteomes" id="UP000245624"/>
    </source>
</evidence>
<dbReference type="AlphaFoldDB" id="A0A317KZA4"/>
<evidence type="ECO:0008006" key="4">
    <source>
        <dbReference type="Google" id="ProtNLM"/>
    </source>
</evidence>